<dbReference type="InterPro" id="IPR051710">
    <property type="entry name" value="Phosphatase_SH3-domain"/>
</dbReference>
<dbReference type="Gene3D" id="3.40.50.1240">
    <property type="entry name" value="Phosphoglycerate mutase-like"/>
    <property type="match status" value="1"/>
</dbReference>
<dbReference type="SMART" id="SM00855">
    <property type="entry name" value="PGAM"/>
    <property type="match status" value="1"/>
</dbReference>
<proteinExistence type="predicted"/>
<reference evidence="1" key="1">
    <citation type="submission" date="2021-02" db="EMBL/GenBank/DDBJ databases">
        <authorList>
            <person name="Dougan E. K."/>
            <person name="Rhodes N."/>
            <person name="Thang M."/>
            <person name="Chan C."/>
        </authorList>
    </citation>
    <scope>NUCLEOTIDE SEQUENCE</scope>
</reference>
<dbReference type="Pfam" id="PF00300">
    <property type="entry name" value="His_Phos_1"/>
    <property type="match status" value="1"/>
</dbReference>
<dbReference type="OrthoDB" id="496981at2759"/>
<dbReference type="Proteomes" id="UP000604046">
    <property type="component" value="Unassembled WGS sequence"/>
</dbReference>
<dbReference type="InterPro" id="IPR029033">
    <property type="entry name" value="His_PPase_superfam"/>
</dbReference>
<dbReference type="CDD" id="cd07067">
    <property type="entry name" value="HP_PGM_like"/>
    <property type="match status" value="1"/>
</dbReference>
<evidence type="ECO:0000313" key="1">
    <source>
        <dbReference type="EMBL" id="CAE6964809.1"/>
    </source>
</evidence>
<organism evidence="1 2">
    <name type="scientific">Symbiodinium natans</name>
    <dbReference type="NCBI Taxonomy" id="878477"/>
    <lineage>
        <taxon>Eukaryota</taxon>
        <taxon>Sar</taxon>
        <taxon>Alveolata</taxon>
        <taxon>Dinophyceae</taxon>
        <taxon>Suessiales</taxon>
        <taxon>Symbiodiniaceae</taxon>
        <taxon>Symbiodinium</taxon>
    </lineage>
</organism>
<keyword evidence="2" id="KW-1185">Reference proteome</keyword>
<sequence>MAGSALSLGDLNVLLVRHGESLNNPLMAKIFAPVVDEAPASLRRREAEARWLAERHSDPALTTRGVEEAEDLAKASAPMLLRSAGSRLIRVFVSPFMRTLQTAMPLAQALGSSCSVEVHPDLFEVGGVYIERHGQRDGPGECLGAKDIERLFPGFVTKRLPQSPGGWYRASWESDAAARQRAAQIARWLRSAELRKAADDERLQTTSTSWVVLVIHGHLIDLLLKALLGIVDDISVDQPNTNVLAERPVVFFTPNAATAHVSIRRDGGVAIHHVGRRAPSQSTLSKL</sequence>
<dbReference type="InterPro" id="IPR001345">
    <property type="entry name" value="PG/BPGM_mutase_AS"/>
</dbReference>
<name>A0A812HXU8_9DINO</name>
<gene>
    <name evidence="1" type="primary">katG1</name>
    <name evidence="1" type="ORF">SNAT2548_LOCUS2124</name>
</gene>
<dbReference type="SUPFAM" id="SSF53254">
    <property type="entry name" value="Phosphoglycerate mutase-like"/>
    <property type="match status" value="1"/>
</dbReference>
<protein>
    <submittedName>
        <fullName evidence="1">KatG1 protein</fullName>
    </submittedName>
</protein>
<dbReference type="PANTHER" id="PTHR16469:SF27">
    <property type="entry name" value="UBIQUITIN-ASSOCIATED AND SH3 DOMAIN-CONTAINING BA-RELATED"/>
    <property type="match status" value="1"/>
</dbReference>
<dbReference type="PANTHER" id="PTHR16469">
    <property type="entry name" value="UBIQUITIN-ASSOCIATED AND SH3 DOMAIN-CONTAINING BA-RELATED"/>
    <property type="match status" value="1"/>
</dbReference>
<accession>A0A812HXU8</accession>
<dbReference type="GO" id="GO:0003824">
    <property type="term" value="F:catalytic activity"/>
    <property type="evidence" value="ECO:0007669"/>
    <property type="project" value="InterPro"/>
</dbReference>
<comment type="caution">
    <text evidence="1">The sequence shown here is derived from an EMBL/GenBank/DDBJ whole genome shotgun (WGS) entry which is preliminary data.</text>
</comment>
<evidence type="ECO:0000313" key="2">
    <source>
        <dbReference type="Proteomes" id="UP000604046"/>
    </source>
</evidence>
<dbReference type="PROSITE" id="PS00175">
    <property type="entry name" value="PG_MUTASE"/>
    <property type="match status" value="1"/>
</dbReference>
<dbReference type="EMBL" id="CAJNDS010000118">
    <property type="protein sequence ID" value="CAE6964809.1"/>
    <property type="molecule type" value="Genomic_DNA"/>
</dbReference>
<dbReference type="InterPro" id="IPR013078">
    <property type="entry name" value="His_Pase_superF_clade-1"/>
</dbReference>
<dbReference type="AlphaFoldDB" id="A0A812HXU8"/>